<dbReference type="RefSeq" id="WP_253779168.1">
    <property type="nucleotide sequence ID" value="NZ_BAAAVE010000011.1"/>
</dbReference>
<accession>A0ABT1KDN0</accession>
<organism evidence="1 2">
    <name type="scientific">Nonomuraea roseoviolacea subsp. carminata</name>
    <dbReference type="NCBI Taxonomy" id="160689"/>
    <lineage>
        <taxon>Bacteria</taxon>
        <taxon>Bacillati</taxon>
        <taxon>Actinomycetota</taxon>
        <taxon>Actinomycetes</taxon>
        <taxon>Streptosporangiales</taxon>
        <taxon>Streptosporangiaceae</taxon>
        <taxon>Nonomuraea</taxon>
    </lineage>
</organism>
<proteinExistence type="predicted"/>
<evidence type="ECO:0000313" key="1">
    <source>
        <dbReference type="EMBL" id="MCP2352128.1"/>
    </source>
</evidence>
<name>A0ABT1KDN0_9ACTN</name>
<dbReference type="EMBL" id="JAMZEC010000001">
    <property type="protein sequence ID" value="MCP2352128.1"/>
    <property type="molecule type" value="Genomic_DNA"/>
</dbReference>
<protein>
    <submittedName>
        <fullName evidence="1">Uncharacterized protein</fullName>
    </submittedName>
</protein>
<gene>
    <name evidence="1" type="ORF">HD595_008250</name>
</gene>
<evidence type="ECO:0000313" key="2">
    <source>
        <dbReference type="Proteomes" id="UP001320766"/>
    </source>
</evidence>
<reference evidence="1 2" key="1">
    <citation type="submission" date="2022-06" db="EMBL/GenBank/DDBJ databases">
        <title>Sequencing the genomes of 1000 actinobacteria strains.</title>
        <authorList>
            <person name="Klenk H.-P."/>
        </authorList>
    </citation>
    <scope>NUCLEOTIDE SEQUENCE [LARGE SCALE GENOMIC DNA]</scope>
    <source>
        <strain evidence="1 2">DSM 44170</strain>
    </source>
</reference>
<keyword evidence="2" id="KW-1185">Reference proteome</keyword>
<dbReference type="Proteomes" id="UP001320766">
    <property type="component" value="Unassembled WGS sequence"/>
</dbReference>
<comment type="caution">
    <text evidence="1">The sequence shown here is derived from an EMBL/GenBank/DDBJ whole genome shotgun (WGS) entry which is preliminary data.</text>
</comment>
<sequence>MHVMAISTISDGDGFWAALKEAYGRLPKGARWVLAVASGDGTKAVNVVVHDSIDGVRDLFEGPTGPFAVTEYFEADAANAVGLPKK</sequence>